<dbReference type="Proteomes" id="UP000549617">
    <property type="component" value="Unassembled WGS sequence"/>
</dbReference>
<accession>A0A7W9EE56</accession>
<dbReference type="PANTHER" id="PTHR37512:SF1">
    <property type="entry name" value="NADR_TTD14 AAA DOMAIN-CONTAINING PROTEIN"/>
    <property type="match status" value="1"/>
</dbReference>
<reference evidence="2 3" key="1">
    <citation type="submission" date="2020-08" db="EMBL/GenBank/DDBJ databases">
        <title>Genomic Encyclopedia of Type Strains, Phase IV (KMG-IV): sequencing the most valuable type-strain genomes for metagenomic binning, comparative biology and taxonomic classification.</title>
        <authorList>
            <person name="Goeker M."/>
        </authorList>
    </citation>
    <scope>NUCLEOTIDE SEQUENCE [LARGE SCALE GENOMIC DNA]</scope>
    <source>
        <strain evidence="2 3">DSM 25079</strain>
    </source>
</reference>
<proteinExistence type="predicted"/>
<dbReference type="AlphaFoldDB" id="A0A7W9EE56"/>
<gene>
    <name evidence="2" type="ORF">FHS49_000327</name>
</gene>
<organism evidence="2 3">
    <name type="scientific">Sphingobium boeckii</name>
    <dbReference type="NCBI Taxonomy" id="1082345"/>
    <lineage>
        <taxon>Bacteria</taxon>
        <taxon>Pseudomonadati</taxon>
        <taxon>Pseudomonadota</taxon>
        <taxon>Alphaproteobacteria</taxon>
        <taxon>Sphingomonadales</taxon>
        <taxon>Sphingomonadaceae</taxon>
        <taxon>Sphingobium</taxon>
    </lineage>
</organism>
<evidence type="ECO:0000313" key="2">
    <source>
        <dbReference type="EMBL" id="MBB5684336.1"/>
    </source>
</evidence>
<dbReference type="PANTHER" id="PTHR37512">
    <property type="entry name" value="TRIFUNCTIONAL NAD BIOSYNTHESIS/REGULATOR PROTEIN NADR"/>
    <property type="match status" value="1"/>
</dbReference>
<dbReference type="InterPro" id="IPR052735">
    <property type="entry name" value="NAD_biosynth-regulator"/>
</dbReference>
<keyword evidence="3" id="KW-1185">Reference proteome</keyword>
<dbReference type="GO" id="GO:0016779">
    <property type="term" value="F:nucleotidyltransferase activity"/>
    <property type="evidence" value="ECO:0007669"/>
    <property type="project" value="UniProtKB-KW"/>
</dbReference>
<comment type="caution">
    <text evidence="2">The sequence shown here is derived from an EMBL/GenBank/DDBJ whole genome shotgun (WGS) entry which is preliminary data.</text>
</comment>
<dbReference type="RefSeq" id="WP_343052870.1">
    <property type="nucleotide sequence ID" value="NZ_JACIJC010000001.1"/>
</dbReference>
<keyword evidence="2" id="KW-0548">Nucleotidyltransferase</keyword>
<evidence type="ECO:0000313" key="3">
    <source>
        <dbReference type="Proteomes" id="UP000549617"/>
    </source>
</evidence>
<feature type="domain" description="NadR/Ttd14 AAA" evidence="1">
    <location>
        <begin position="5"/>
        <end position="158"/>
    </location>
</feature>
<protein>
    <submittedName>
        <fullName evidence="2">NadR type nicotinamide-nucleotide adenylyltransferase</fullName>
    </submittedName>
</protein>
<dbReference type="InterPro" id="IPR038727">
    <property type="entry name" value="NadR/Ttd14_AAA_dom"/>
</dbReference>
<dbReference type="InterPro" id="IPR027417">
    <property type="entry name" value="P-loop_NTPase"/>
</dbReference>
<dbReference type="Pfam" id="PF13521">
    <property type="entry name" value="AAA_28"/>
    <property type="match status" value="1"/>
</dbReference>
<dbReference type="Gene3D" id="3.40.50.300">
    <property type="entry name" value="P-loop containing nucleotide triphosphate hydrolases"/>
    <property type="match status" value="1"/>
</dbReference>
<dbReference type="EMBL" id="JACIJC010000001">
    <property type="protein sequence ID" value="MBB5684336.1"/>
    <property type="molecule type" value="Genomic_DNA"/>
</dbReference>
<name>A0A7W9EE56_9SPHN</name>
<evidence type="ECO:0000259" key="1">
    <source>
        <dbReference type="Pfam" id="PF13521"/>
    </source>
</evidence>
<keyword evidence="2" id="KW-0808">Transferase</keyword>
<sequence>MTRTICLHGPESTGKSTMAKRLAAHFDAPLVPEYGRTYCEQYGTDLTLNDLLTIAQTHDAMTGAALRNAPALAILDTDPLMTAVWCDMLFRRRPAWFAEWDRTADLYLLFDIDLPWIDDGTRFFGFPTERQHFMDLSRAELERRGVRWALISGDGEARYESALSAITAAGLA</sequence>
<dbReference type="SUPFAM" id="SSF52540">
    <property type="entry name" value="P-loop containing nucleoside triphosphate hydrolases"/>
    <property type="match status" value="1"/>
</dbReference>